<keyword evidence="2" id="KW-0732">Signal</keyword>
<accession>A0A815PGA9</accession>
<evidence type="ECO:0000313" key="5">
    <source>
        <dbReference type="Proteomes" id="UP000663828"/>
    </source>
</evidence>
<comment type="caution">
    <text evidence="3">The sequence shown here is derived from an EMBL/GenBank/DDBJ whole genome shotgun (WGS) entry which is preliminary data.</text>
</comment>
<feature type="signal peptide" evidence="2">
    <location>
        <begin position="1"/>
        <end position="23"/>
    </location>
</feature>
<keyword evidence="5" id="KW-1185">Reference proteome</keyword>
<name>A0A815PGA9_ADIRI</name>
<gene>
    <name evidence="3" type="ORF">EDS130_LOCUS39406</name>
    <name evidence="4" type="ORF">XAT740_LOCUS38858</name>
</gene>
<feature type="compositionally biased region" description="Low complexity" evidence="1">
    <location>
        <begin position="73"/>
        <end position="92"/>
    </location>
</feature>
<evidence type="ECO:0000256" key="1">
    <source>
        <dbReference type="SAM" id="MobiDB-lite"/>
    </source>
</evidence>
<feature type="region of interest" description="Disordered" evidence="1">
    <location>
        <begin position="73"/>
        <end position="95"/>
    </location>
</feature>
<proteinExistence type="predicted"/>
<sequence>MQNQTMLMIVLIWILASIYYCNGATCTCQCCSGNGCTPPSLGSITISSCGSSGCQSACQSNYPTQCTNGIGSTSYQCSGSDSSSSSSSSGNGDFNWMPPENSFNWDFFKNQVRAKRLKDRKQI</sequence>
<protein>
    <submittedName>
        <fullName evidence="3">Uncharacterized protein</fullName>
    </submittedName>
</protein>
<dbReference type="AlphaFoldDB" id="A0A815PGA9"/>
<dbReference type="Proteomes" id="UP000663828">
    <property type="component" value="Unassembled WGS sequence"/>
</dbReference>
<evidence type="ECO:0000256" key="2">
    <source>
        <dbReference type="SAM" id="SignalP"/>
    </source>
</evidence>
<dbReference type="EMBL" id="CAJNOJ010000441">
    <property type="protein sequence ID" value="CAF1449245.1"/>
    <property type="molecule type" value="Genomic_DNA"/>
</dbReference>
<evidence type="ECO:0000313" key="3">
    <source>
        <dbReference type="EMBL" id="CAF1449245.1"/>
    </source>
</evidence>
<reference evidence="3" key="1">
    <citation type="submission" date="2021-02" db="EMBL/GenBank/DDBJ databases">
        <authorList>
            <person name="Nowell W R."/>
        </authorList>
    </citation>
    <scope>NUCLEOTIDE SEQUENCE</scope>
</reference>
<evidence type="ECO:0000313" key="6">
    <source>
        <dbReference type="Proteomes" id="UP000663852"/>
    </source>
</evidence>
<dbReference type="EMBL" id="CAJNOR010004243">
    <property type="protein sequence ID" value="CAF1486860.1"/>
    <property type="molecule type" value="Genomic_DNA"/>
</dbReference>
<feature type="chain" id="PRO_5036412101" evidence="2">
    <location>
        <begin position="24"/>
        <end position="123"/>
    </location>
</feature>
<evidence type="ECO:0000313" key="4">
    <source>
        <dbReference type="EMBL" id="CAF1486860.1"/>
    </source>
</evidence>
<dbReference type="Proteomes" id="UP000663852">
    <property type="component" value="Unassembled WGS sequence"/>
</dbReference>
<organism evidence="3 6">
    <name type="scientific">Adineta ricciae</name>
    <name type="common">Rotifer</name>
    <dbReference type="NCBI Taxonomy" id="249248"/>
    <lineage>
        <taxon>Eukaryota</taxon>
        <taxon>Metazoa</taxon>
        <taxon>Spiralia</taxon>
        <taxon>Gnathifera</taxon>
        <taxon>Rotifera</taxon>
        <taxon>Eurotatoria</taxon>
        <taxon>Bdelloidea</taxon>
        <taxon>Adinetida</taxon>
        <taxon>Adinetidae</taxon>
        <taxon>Adineta</taxon>
    </lineage>
</organism>